<dbReference type="AlphaFoldDB" id="A0A6J8CW04"/>
<sequence length="332" mass="36597">MDEFYLYVSSEDSLSLFENNNGGASRIQLHKSYTLDGEWECALLELSFFPKFPIPTRRIFFCSDFVIDTYAREMSLPILQSAGVLNEDIADIVYKKPIYLKVTTNELYQIKFVLRDDNLKRRQADPFGFLLVDLKPGTAESSRLRNDVLQTGNGVDTSEELEGNHSSDSSRLQTDVLQTGKLKESTPEEMEDHDSSDTESTTSDIMDDREDLIACRDCGLVFAHYRGLGNHNCRTKSIRLPMSGEALEGILSGTSTTVCCADDLPAYVCCIDTGEGPVAAAATQKIRIPLSEEGTTAAEEIQYFPLKEGTSAAVAAVVAAAAAVHVCFTYVF</sequence>
<evidence type="ECO:0000313" key="2">
    <source>
        <dbReference type="EMBL" id="CAC5400698.1"/>
    </source>
</evidence>
<keyword evidence="3" id="KW-1185">Reference proteome</keyword>
<reference evidence="2 3" key="1">
    <citation type="submission" date="2020-06" db="EMBL/GenBank/DDBJ databases">
        <authorList>
            <person name="Li R."/>
            <person name="Bekaert M."/>
        </authorList>
    </citation>
    <scope>NUCLEOTIDE SEQUENCE [LARGE SCALE GENOMIC DNA]</scope>
    <source>
        <strain evidence="3">wild</strain>
    </source>
</reference>
<feature type="compositionally biased region" description="Polar residues" evidence="1">
    <location>
        <begin position="164"/>
        <end position="177"/>
    </location>
</feature>
<feature type="region of interest" description="Disordered" evidence="1">
    <location>
        <begin position="143"/>
        <end position="205"/>
    </location>
</feature>
<gene>
    <name evidence="2" type="ORF">MCOR_34856</name>
</gene>
<accession>A0A6J8CW04</accession>
<evidence type="ECO:0000256" key="1">
    <source>
        <dbReference type="SAM" id="MobiDB-lite"/>
    </source>
</evidence>
<protein>
    <submittedName>
        <fullName evidence="2">Uncharacterized protein</fullName>
    </submittedName>
</protein>
<organism evidence="2 3">
    <name type="scientific">Mytilus coruscus</name>
    <name type="common">Sea mussel</name>
    <dbReference type="NCBI Taxonomy" id="42192"/>
    <lineage>
        <taxon>Eukaryota</taxon>
        <taxon>Metazoa</taxon>
        <taxon>Spiralia</taxon>
        <taxon>Lophotrochozoa</taxon>
        <taxon>Mollusca</taxon>
        <taxon>Bivalvia</taxon>
        <taxon>Autobranchia</taxon>
        <taxon>Pteriomorphia</taxon>
        <taxon>Mytilida</taxon>
        <taxon>Mytiloidea</taxon>
        <taxon>Mytilidae</taxon>
        <taxon>Mytilinae</taxon>
        <taxon>Mytilus</taxon>
    </lineage>
</organism>
<proteinExistence type="predicted"/>
<evidence type="ECO:0000313" key="3">
    <source>
        <dbReference type="Proteomes" id="UP000507470"/>
    </source>
</evidence>
<dbReference type="Proteomes" id="UP000507470">
    <property type="component" value="Unassembled WGS sequence"/>
</dbReference>
<dbReference type="EMBL" id="CACVKT020006288">
    <property type="protein sequence ID" value="CAC5400698.1"/>
    <property type="molecule type" value="Genomic_DNA"/>
</dbReference>
<name>A0A6J8CW04_MYTCO</name>